<dbReference type="CDD" id="cd07731">
    <property type="entry name" value="ComA-like_MBL-fold"/>
    <property type="match status" value="1"/>
</dbReference>
<organism evidence="2 3">
    <name type="scientific">Desulfofustis limnaeus</name>
    <dbReference type="NCBI Taxonomy" id="2740163"/>
    <lineage>
        <taxon>Bacteria</taxon>
        <taxon>Pseudomonadati</taxon>
        <taxon>Thermodesulfobacteriota</taxon>
        <taxon>Desulfobulbia</taxon>
        <taxon>Desulfobulbales</taxon>
        <taxon>Desulfocapsaceae</taxon>
        <taxon>Desulfofustis</taxon>
    </lineage>
</organism>
<dbReference type="SUPFAM" id="SSF56281">
    <property type="entry name" value="Metallo-hydrolase/oxidoreductase"/>
    <property type="match status" value="1"/>
</dbReference>
<dbReference type="RefSeq" id="WP_284153431.1">
    <property type="nucleotide sequence ID" value="NZ_AP025516.1"/>
</dbReference>
<dbReference type="SMART" id="SM00849">
    <property type="entry name" value="Lactamase_B"/>
    <property type="match status" value="1"/>
</dbReference>
<sequence length="292" mass="31418">MTSIARHRLAASRVGGLLVIVLTAWLLANCSRQPGELTITMLDVGQGDPLLLHQPGGCTALIDAGGLLHGHRVTEAILGLDVDHLDLVVVSHPHLDHFGGLFDIVPRIGIARAFDNGGSNPAHEYFDDYLALRRNLPITALQRGDRLFCGDLEISVLHPQTPPTPQDDINGSSLALLVRFHDFRLLHLGDIGGPWERTLLSRPDDLRADLLKVAHHGAGDATSPPLLERVSPAYALIGCAAENRIAAPHPAVLERLEAAGAQVLRTDRDGSITFTVAPDGSLTVATDNHRRH</sequence>
<dbReference type="Proteomes" id="UP000830055">
    <property type="component" value="Chromosome"/>
</dbReference>
<evidence type="ECO:0000313" key="2">
    <source>
        <dbReference type="EMBL" id="BDD86338.1"/>
    </source>
</evidence>
<dbReference type="PANTHER" id="PTHR30619:SF1">
    <property type="entry name" value="RECOMBINATION PROTEIN 2"/>
    <property type="match status" value="1"/>
</dbReference>
<dbReference type="InterPro" id="IPR035681">
    <property type="entry name" value="ComA-like_MBL"/>
</dbReference>
<evidence type="ECO:0000259" key="1">
    <source>
        <dbReference type="SMART" id="SM00849"/>
    </source>
</evidence>
<reference evidence="2 3" key="1">
    <citation type="submission" date="2022-01" db="EMBL/GenBank/DDBJ databases">
        <title>Desulfofustis limnae sp. nov., a novel mesophilic sulfate-reducing bacterium isolated from marsh soil.</title>
        <authorList>
            <person name="Watanabe M."/>
            <person name="Takahashi A."/>
            <person name="Kojima H."/>
            <person name="Fukui M."/>
        </authorList>
    </citation>
    <scope>NUCLEOTIDE SEQUENCE [LARGE SCALE GENOMIC DNA]</scope>
    <source>
        <strain evidence="2 3">PPLL</strain>
    </source>
</reference>
<protein>
    <recommendedName>
        <fullName evidence="1">Metallo-beta-lactamase domain-containing protein</fullName>
    </recommendedName>
</protein>
<accession>A0ABM7W603</accession>
<feature type="domain" description="Metallo-beta-lactamase" evidence="1">
    <location>
        <begin position="46"/>
        <end position="241"/>
    </location>
</feature>
<dbReference type="InterPro" id="IPR001279">
    <property type="entry name" value="Metallo-B-lactamas"/>
</dbReference>
<dbReference type="Gene3D" id="3.60.15.10">
    <property type="entry name" value="Ribonuclease Z/Hydroxyacylglutathione hydrolase-like"/>
    <property type="match status" value="1"/>
</dbReference>
<dbReference type="InterPro" id="IPR036866">
    <property type="entry name" value="RibonucZ/Hydroxyglut_hydro"/>
</dbReference>
<dbReference type="Pfam" id="PF12706">
    <property type="entry name" value="Lactamase_B_2"/>
    <property type="match status" value="1"/>
</dbReference>
<dbReference type="InterPro" id="IPR052159">
    <property type="entry name" value="Competence_DNA_uptake"/>
</dbReference>
<evidence type="ECO:0000313" key="3">
    <source>
        <dbReference type="Proteomes" id="UP000830055"/>
    </source>
</evidence>
<dbReference type="EMBL" id="AP025516">
    <property type="protein sequence ID" value="BDD86338.1"/>
    <property type="molecule type" value="Genomic_DNA"/>
</dbReference>
<proteinExistence type="predicted"/>
<name>A0ABM7W603_9BACT</name>
<gene>
    <name evidence="2" type="ORF">DPPLL_07030</name>
</gene>
<keyword evidence="3" id="KW-1185">Reference proteome</keyword>
<dbReference type="PANTHER" id="PTHR30619">
    <property type="entry name" value="DNA INTERNALIZATION/COMPETENCE PROTEIN COMEC/REC2"/>
    <property type="match status" value="1"/>
</dbReference>